<dbReference type="Gene3D" id="3.55.40.10">
    <property type="entry name" value="minor pseudopilin epsh domain"/>
    <property type="match status" value="1"/>
</dbReference>
<evidence type="ECO:0000256" key="10">
    <source>
        <dbReference type="ARBA" id="ARBA00030775"/>
    </source>
</evidence>
<dbReference type="Proteomes" id="UP000462621">
    <property type="component" value="Unassembled WGS sequence"/>
</dbReference>
<dbReference type="GO" id="GO:0005886">
    <property type="term" value="C:plasma membrane"/>
    <property type="evidence" value="ECO:0007669"/>
    <property type="project" value="UniProtKB-SubCell"/>
</dbReference>
<evidence type="ECO:0000256" key="2">
    <source>
        <dbReference type="ARBA" id="ARBA00021549"/>
    </source>
</evidence>
<evidence type="ECO:0000256" key="8">
    <source>
        <dbReference type="ARBA" id="ARBA00023136"/>
    </source>
</evidence>
<feature type="transmembrane region" description="Helical" evidence="11">
    <location>
        <begin position="7"/>
        <end position="32"/>
    </location>
</feature>
<comment type="subcellular location">
    <subcellularLocation>
        <location evidence="1">Cell inner membrane</location>
        <topology evidence="1">Single-pass membrane protein</topology>
    </subcellularLocation>
</comment>
<evidence type="ECO:0000313" key="13">
    <source>
        <dbReference type="EMBL" id="MZI94825.1"/>
    </source>
</evidence>
<dbReference type="RefSeq" id="WP_161157331.1">
    <property type="nucleotide sequence ID" value="NZ_WEKT01000038.1"/>
</dbReference>
<dbReference type="InterPro" id="IPR022346">
    <property type="entry name" value="T2SS_GspH"/>
</dbReference>
<evidence type="ECO:0000313" key="14">
    <source>
        <dbReference type="Proteomes" id="UP000462621"/>
    </source>
</evidence>
<evidence type="ECO:0000256" key="3">
    <source>
        <dbReference type="ARBA" id="ARBA00022475"/>
    </source>
</evidence>
<evidence type="ECO:0000256" key="1">
    <source>
        <dbReference type="ARBA" id="ARBA00004377"/>
    </source>
</evidence>
<accession>A0A7X4RVZ5</accession>
<dbReference type="InterPro" id="IPR012902">
    <property type="entry name" value="N_methyl_site"/>
</dbReference>
<dbReference type="InterPro" id="IPR045584">
    <property type="entry name" value="Pilin-like"/>
</dbReference>
<dbReference type="NCBIfam" id="TIGR02532">
    <property type="entry name" value="IV_pilin_GFxxxE"/>
    <property type="match status" value="1"/>
</dbReference>
<keyword evidence="14" id="KW-1185">Reference proteome</keyword>
<proteinExistence type="inferred from homology"/>
<feature type="domain" description="General secretion pathway GspH" evidence="12">
    <location>
        <begin position="40"/>
        <end position="140"/>
    </location>
</feature>
<keyword evidence="6 11" id="KW-0812">Transmembrane</keyword>
<evidence type="ECO:0000256" key="6">
    <source>
        <dbReference type="ARBA" id="ARBA00022692"/>
    </source>
</evidence>
<comment type="similarity">
    <text evidence="9">Belongs to the GSP H family.</text>
</comment>
<keyword evidence="7 11" id="KW-1133">Transmembrane helix</keyword>
<evidence type="ECO:0000256" key="7">
    <source>
        <dbReference type="ARBA" id="ARBA00022989"/>
    </source>
</evidence>
<evidence type="ECO:0000256" key="11">
    <source>
        <dbReference type="SAM" id="Phobius"/>
    </source>
</evidence>
<evidence type="ECO:0000259" key="12">
    <source>
        <dbReference type="Pfam" id="PF12019"/>
    </source>
</evidence>
<dbReference type="SUPFAM" id="SSF54523">
    <property type="entry name" value="Pili subunits"/>
    <property type="match status" value="1"/>
</dbReference>
<dbReference type="AlphaFoldDB" id="A0A7X4RVZ5"/>
<keyword evidence="3" id="KW-1003">Cell membrane</keyword>
<evidence type="ECO:0000256" key="4">
    <source>
        <dbReference type="ARBA" id="ARBA00022481"/>
    </source>
</evidence>
<dbReference type="InterPro" id="IPR016824">
    <property type="entry name" value="Tfp-pilus_assembly_FimT"/>
</dbReference>
<gene>
    <name evidence="13" type="ORF">F9817_16735</name>
</gene>
<organism evidence="13 14">
    <name type="scientific">Vibrio eleionomae</name>
    <dbReference type="NCBI Taxonomy" id="2653505"/>
    <lineage>
        <taxon>Bacteria</taxon>
        <taxon>Pseudomonadati</taxon>
        <taxon>Pseudomonadota</taxon>
        <taxon>Gammaproteobacteria</taxon>
        <taxon>Vibrionales</taxon>
        <taxon>Vibrionaceae</taxon>
        <taxon>Vibrio</taxon>
    </lineage>
</organism>
<dbReference type="PIRSF" id="PIRSF024622">
    <property type="entry name" value="Tfp_FimT"/>
    <property type="match status" value="1"/>
</dbReference>
<keyword evidence="4" id="KW-0488">Methylation</keyword>
<dbReference type="EMBL" id="WEKT01000038">
    <property type="protein sequence ID" value="MZI94825.1"/>
    <property type="molecule type" value="Genomic_DNA"/>
</dbReference>
<reference evidence="13 14" key="1">
    <citation type="submission" date="2019-10" db="EMBL/GenBank/DDBJ databases">
        <title>Vibrio sp. nov. isolated from a shrimp pond.</title>
        <authorList>
            <person name="Gomez-Gil B."/>
            <person name="Enciso-Ibarra J."/>
            <person name="Enciso-Ibarra K."/>
            <person name="Bolan-Mejia C."/>
        </authorList>
    </citation>
    <scope>NUCLEOTIDE SEQUENCE [LARGE SCALE GENOMIC DNA]</scope>
    <source>
        <strain evidence="13 14">CAIM 722</strain>
    </source>
</reference>
<name>A0A7X4RVZ5_9VIBR</name>
<dbReference type="GO" id="GO:0015627">
    <property type="term" value="C:type II protein secretion system complex"/>
    <property type="evidence" value="ECO:0007669"/>
    <property type="project" value="InterPro"/>
</dbReference>
<protein>
    <recommendedName>
        <fullName evidence="2">Type II secretion system protein H</fullName>
    </recommendedName>
    <alternativeName>
        <fullName evidence="10">General secretion pathway protein H</fullName>
    </alternativeName>
</protein>
<keyword evidence="8 11" id="KW-0472">Membrane</keyword>
<evidence type="ECO:0000256" key="9">
    <source>
        <dbReference type="ARBA" id="ARBA00025772"/>
    </source>
</evidence>
<dbReference type="Pfam" id="PF12019">
    <property type="entry name" value="GspH"/>
    <property type="match status" value="1"/>
</dbReference>
<comment type="caution">
    <text evidence="13">The sequence shown here is derived from an EMBL/GenBank/DDBJ whole genome shotgun (WGS) entry which is preliminary data.</text>
</comment>
<evidence type="ECO:0000256" key="5">
    <source>
        <dbReference type="ARBA" id="ARBA00022519"/>
    </source>
</evidence>
<sequence>MRRGFTLLELLIGLCVVSLLMLLGGLGSGYLLQQTRMTSAAHDLAAFVNTAKAMSIKQRQTLTISIIRTNGTSAWLLELTEQNPNLNSKPLLILDGARYPHVALNARYAEAQLLLFGQRGKLSNGHFEFFISSNKALKLITSYGGGRLRICGKEESVYGYPSC</sequence>
<keyword evidence="5" id="KW-0997">Cell inner membrane</keyword>
<dbReference type="GO" id="GO:0015628">
    <property type="term" value="P:protein secretion by the type II secretion system"/>
    <property type="evidence" value="ECO:0007669"/>
    <property type="project" value="InterPro"/>
</dbReference>